<dbReference type="Gene3D" id="1.20.1250.20">
    <property type="entry name" value="MFS general substrate transporter like domains"/>
    <property type="match status" value="1"/>
</dbReference>
<reference evidence="2 3" key="1">
    <citation type="journal article" date="2014" name="Am. J. Bot.">
        <title>Genome assembly and annotation for red clover (Trifolium pratense; Fabaceae).</title>
        <authorList>
            <person name="Istvanek J."/>
            <person name="Jaros M."/>
            <person name="Krenek A."/>
            <person name="Repkova J."/>
        </authorList>
    </citation>
    <scope>NUCLEOTIDE SEQUENCE [LARGE SCALE GENOMIC DNA]</scope>
    <source>
        <strain evidence="3">cv. Tatra</strain>
        <tissue evidence="2">Young leaves</tissue>
    </source>
</reference>
<dbReference type="STRING" id="57577.A0A2K3MJZ5"/>
<dbReference type="InterPro" id="IPR036259">
    <property type="entry name" value="MFS_trans_sf"/>
</dbReference>
<protein>
    <submittedName>
        <fullName evidence="2">Peptide/nitrate transporter at2g37900-like protein</fullName>
    </submittedName>
</protein>
<name>A0A2K3MJZ5_TRIPR</name>
<dbReference type="AlphaFoldDB" id="A0A2K3MJZ5"/>
<evidence type="ECO:0000313" key="2">
    <source>
        <dbReference type="EMBL" id="PNX91137.1"/>
    </source>
</evidence>
<keyword evidence="1" id="KW-0812">Transmembrane</keyword>
<accession>A0A2K3MJZ5</accession>
<dbReference type="EMBL" id="ASHM01065153">
    <property type="protein sequence ID" value="PNX91137.1"/>
    <property type="molecule type" value="Genomic_DNA"/>
</dbReference>
<sequence>MHQDLKTAARNVNYWAGVTTLMPLFGGFIADAYLGRYSTVFASCIVYLM</sequence>
<proteinExistence type="predicted"/>
<organism evidence="2 3">
    <name type="scientific">Trifolium pratense</name>
    <name type="common">Red clover</name>
    <dbReference type="NCBI Taxonomy" id="57577"/>
    <lineage>
        <taxon>Eukaryota</taxon>
        <taxon>Viridiplantae</taxon>
        <taxon>Streptophyta</taxon>
        <taxon>Embryophyta</taxon>
        <taxon>Tracheophyta</taxon>
        <taxon>Spermatophyta</taxon>
        <taxon>Magnoliopsida</taxon>
        <taxon>eudicotyledons</taxon>
        <taxon>Gunneridae</taxon>
        <taxon>Pentapetalae</taxon>
        <taxon>rosids</taxon>
        <taxon>fabids</taxon>
        <taxon>Fabales</taxon>
        <taxon>Fabaceae</taxon>
        <taxon>Papilionoideae</taxon>
        <taxon>50 kb inversion clade</taxon>
        <taxon>NPAAA clade</taxon>
        <taxon>Hologalegina</taxon>
        <taxon>IRL clade</taxon>
        <taxon>Trifolieae</taxon>
        <taxon>Trifolium</taxon>
    </lineage>
</organism>
<keyword evidence="1" id="KW-1133">Transmembrane helix</keyword>
<dbReference type="Proteomes" id="UP000236291">
    <property type="component" value="Unassembled WGS sequence"/>
</dbReference>
<comment type="caution">
    <text evidence="2">The sequence shown here is derived from an EMBL/GenBank/DDBJ whole genome shotgun (WGS) entry which is preliminary data.</text>
</comment>
<feature type="transmembrane region" description="Helical" evidence="1">
    <location>
        <begin position="12"/>
        <end position="30"/>
    </location>
</feature>
<evidence type="ECO:0000256" key="1">
    <source>
        <dbReference type="SAM" id="Phobius"/>
    </source>
</evidence>
<gene>
    <name evidence="2" type="ORF">L195_g047266</name>
</gene>
<reference evidence="2 3" key="2">
    <citation type="journal article" date="2017" name="Front. Plant Sci.">
        <title>Gene Classification and Mining of Molecular Markers Useful in Red Clover (Trifolium pratense) Breeding.</title>
        <authorList>
            <person name="Istvanek J."/>
            <person name="Dluhosova J."/>
            <person name="Dluhos P."/>
            <person name="Patkova L."/>
            <person name="Nedelnik J."/>
            <person name="Repkova J."/>
        </authorList>
    </citation>
    <scope>NUCLEOTIDE SEQUENCE [LARGE SCALE GENOMIC DNA]</scope>
    <source>
        <strain evidence="3">cv. Tatra</strain>
        <tissue evidence="2">Young leaves</tissue>
    </source>
</reference>
<feature type="non-terminal residue" evidence="2">
    <location>
        <position position="49"/>
    </location>
</feature>
<keyword evidence="1" id="KW-0472">Membrane</keyword>
<evidence type="ECO:0000313" key="3">
    <source>
        <dbReference type="Proteomes" id="UP000236291"/>
    </source>
</evidence>